<feature type="compositionally biased region" description="Basic and acidic residues" evidence="9">
    <location>
        <begin position="60"/>
        <end position="119"/>
    </location>
</feature>
<evidence type="ECO:0000256" key="4">
    <source>
        <dbReference type="ARBA" id="ARBA00022664"/>
    </source>
</evidence>
<feature type="compositionally biased region" description="Basic and acidic residues" evidence="9">
    <location>
        <begin position="28"/>
        <end position="45"/>
    </location>
</feature>
<comment type="subunit">
    <text evidence="8">May be part of a spliceosome complex.</text>
</comment>
<evidence type="ECO:0000256" key="3">
    <source>
        <dbReference type="ARBA" id="ARBA00014745"/>
    </source>
</evidence>
<gene>
    <name evidence="10" type="primary">syf2</name>
    <name evidence="10" type="ORF">K7432_002624</name>
</gene>
<comment type="function">
    <text evidence="8">Involved in pre-mRNA splicing.</text>
</comment>
<protein>
    <recommendedName>
        <fullName evidence="3 8">Pre-mRNA-splicing factor SYF2</fullName>
    </recommendedName>
</protein>
<organism evidence="10 11">
    <name type="scientific">Basidiobolus ranarum</name>
    <dbReference type="NCBI Taxonomy" id="34480"/>
    <lineage>
        <taxon>Eukaryota</taxon>
        <taxon>Fungi</taxon>
        <taxon>Fungi incertae sedis</taxon>
        <taxon>Zoopagomycota</taxon>
        <taxon>Entomophthoromycotina</taxon>
        <taxon>Basidiobolomycetes</taxon>
        <taxon>Basidiobolales</taxon>
        <taxon>Basidiobolaceae</taxon>
        <taxon>Basidiobolus</taxon>
    </lineage>
</organism>
<dbReference type="Pfam" id="PF08231">
    <property type="entry name" value="SYF2"/>
    <property type="match status" value="1"/>
</dbReference>
<evidence type="ECO:0000256" key="9">
    <source>
        <dbReference type="SAM" id="MobiDB-lite"/>
    </source>
</evidence>
<evidence type="ECO:0000256" key="2">
    <source>
        <dbReference type="ARBA" id="ARBA00010028"/>
    </source>
</evidence>
<dbReference type="Proteomes" id="UP001479436">
    <property type="component" value="Unassembled WGS sequence"/>
</dbReference>
<dbReference type="InterPro" id="IPR013260">
    <property type="entry name" value="mRNA_splic_SYF2"/>
</dbReference>
<dbReference type="PANTHER" id="PTHR13264:SF5">
    <property type="entry name" value="PRE-MRNA-SPLICING FACTOR SYF2"/>
    <property type="match status" value="1"/>
</dbReference>
<keyword evidence="4 8" id="KW-0507">mRNA processing</keyword>
<keyword evidence="7 8" id="KW-0539">Nucleus</keyword>
<keyword evidence="5 8" id="KW-0747">Spliceosome</keyword>
<feature type="region of interest" description="Disordered" evidence="9">
    <location>
        <begin position="1"/>
        <end position="119"/>
    </location>
</feature>
<comment type="subcellular location">
    <subcellularLocation>
        <location evidence="1 8">Nucleus</location>
    </subcellularLocation>
</comment>
<comment type="caution">
    <text evidence="10">The sequence shown here is derived from an EMBL/GenBank/DDBJ whole genome shotgun (WGS) entry which is preliminary data.</text>
</comment>
<evidence type="ECO:0000313" key="10">
    <source>
        <dbReference type="EMBL" id="KAK9767524.1"/>
    </source>
</evidence>
<evidence type="ECO:0000256" key="7">
    <source>
        <dbReference type="ARBA" id="ARBA00023242"/>
    </source>
</evidence>
<dbReference type="EMBL" id="JASJQH010000072">
    <property type="protein sequence ID" value="KAK9767524.1"/>
    <property type="molecule type" value="Genomic_DNA"/>
</dbReference>
<keyword evidence="6 8" id="KW-0508">mRNA splicing</keyword>
<evidence type="ECO:0000256" key="5">
    <source>
        <dbReference type="ARBA" id="ARBA00022728"/>
    </source>
</evidence>
<evidence type="ECO:0000256" key="1">
    <source>
        <dbReference type="ARBA" id="ARBA00004123"/>
    </source>
</evidence>
<reference evidence="10 11" key="1">
    <citation type="submission" date="2023-04" db="EMBL/GenBank/DDBJ databases">
        <title>Genome of Basidiobolus ranarum AG-B5.</title>
        <authorList>
            <person name="Stajich J.E."/>
            <person name="Carter-House D."/>
            <person name="Gryganskyi A."/>
        </authorList>
    </citation>
    <scope>NUCLEOTIDE SEQUENCE [LARGE SCALE GENOMIC DNA]</scope>
    <source>
        <strain evidence="10 11">AG-B5</strain>
    </source>
</reference>
<proteinExistence type="inferred from homology"/>
<evidence type="ECO:0000313" key="11">
    <source>
        <dbReference type="Proteomes" id="UP001479436"/>
    </source>
</evidence>
<dbReference type="PANTHER" id="PTHR13264">
    <property type="entry name" value="GCIP-INTERACTING PROTEIN P29"/>
    <property type="match status" value="1"/>
</dbReference>
<keyword evidence="11" id="KW-1185">Reference proteome</keyword>
<name>A0ABR2X173_9FUNG</name>
<evidence type="ECO:0000256" key="8">
    <source>
        <dbReference type="RuleBase" id="RU367148"/>
    </source>
</evidence>
<sequence length="280" mass="33199">MPSDQEISETNNDSKTVLEDKEEQVEPITKEEKKKIIEGVAHESSSEDEELNLENAPENLRAKYEKLKTLRQRLSDSTKANRQDLYAEHQRNKINPKEEARNERKKTEAERLLARKEATDNGEDYERTRFWEYSAERVEKWEKKQEKKAKRADTAFTDYNQVAHKKYKKLINELKPNLAAYNEQKAMASTSGDMEEFYQDANSLSFIENKPDRESVDRLVTDVQKQIDKRAKVSRRRAFNEEDDVTYINERNMHFNRKISRAYDKYTKEIRDNFERGTAL</sequence>
<comment type="similarity">
    <text evidence="2 8">Belongs to the SYF2 family.</text>
</comment>
<accession>A0ABR2X173</accession>
<evidence type="ECO:0000256" key="6">
    <source>
        <dbReference type="ARBA" id="ARBA00023187"/>
    </source>
</evidence>